<reference evidence="4" key="1">
    <citation type="submission" date="2017-01" db="EMBL/GenBank/DDBJ databases">
        <title>Comparative genomics of anhydrobiosis in the tardigrade Hypsibius dujardini.</title>
        <authorList>
            <person name="Yoshida Y."/>
            <person name="Koutsovoulos G."/>
            <person name="Laetsch D."/>
            <person name="Stevens L."/>
            <person name="Kumar S."/>
            <person name="Horikawa D."/>
            <person name="Ishino K."/>
            <person name="Komine S."/>
            <person name="Tomita M."/>
            <person name="Blaxter M."/>
            <person name="Arakawa K."/>
        </authorList>
    </citation>
    <scope>NUCLEOTIDE SEQUENCE [LARGE SCALE GENOMIC DNA]</scope>
    <source>
        <strain evidence="4">Z151</strain>
    </source>
</reference>
<accession>A0A1W0X861</accession>
<evidence type="ECO:0000313" key="3">
    <source>
        <dbReference type="EMBL" id="OQV23707.1"/>
    </source>
</evidence>
<evidence type="ECO:0000313" key="4">
    <source>
        <dbReference type="Proteomes" id="UP000192578"/>
    </source>
</evidence>
<feature type="region of interest" description="Disordered" evidence="1">
    <location>
        <begin position="268"/>
        <end position="291"/>
    </location>
</feature>
<dbReference type="EMBL" id="MTYJ01000010">
    <property type="protein sequence ID" value="OQV23707.1"/>
    <property type="molecule type" value="Genomic_DNA"/>
</dbReference>
<proteinExistence type="predicted"/>
<feature type="compositionally biased region" description="Polar residues" evidence="1">
    <location>
        <begin position="268"/>
        <end position="287"/>
    </location>
</feature>
<protein>
    <submittedName>
        <fullName evidence="3">Uncharacterized protein</fullName>
    </submittedName>
</protein>
<organism evidence="3 4">
    <name type="scientific">Hypsibius exemplaris</name>
    <name type="common">Freshwater tardigrade</name>
    <dbReference type="NCBI Taxonomy" id="2072580"/>
    <lineage>
        <taxon>Eukaryota</taxon>
        <taxon>Metazoa</taxon>
        <taxon>Ecdysozoa</taxon>
        <taxon>Tardigrada</taxon>
        <taxon>Eutardigrada</taxon>
        <taxon>Parachela</taxon>
        <taxon>Hypsibioidea</taxon>
        <taxon>Hypsibiidae</taxon>
        <taxon>Hypsibius</taxon>
    </lineage>
</organism>
<dbReference type="Proteomes" id="UP000192578">
    <property type="component" value="Unassembled WGS sequence"/>
</dbReference>
<dbReference type="AlphaFoldDB" id="A0A1W0X861"/>
<feature type="chain" id="PRO_5012167309" evidence="2">
    <location>
        <begin position="18"/>
        <end position="381"/>
    </location>
</feature>
<feature type="signal peptide" evidence="2">
    <location>
        <begin position="1"/>
        <end position="17"/>
    </location>
</feature>
<sequence length="381" mass="40593">MKTLMVCFLLVPASCFANPRFARQTFGGGGIDPSFGPGFGGGGDPNSPFNSNAMMGRNGMDGIFGSPFNQGQGQFAPYNRYGYNGPRGYGDSVRGYTGEGRSTYVYEPRQQQQYAGLNMPMYEPRQRFGVGPSMYQPTGRFSAGNNDMGGDQFIGSDPNIANGMSGMTGMGGMGGDLGQLASFGGGMGGDGMDDMVRMQAEMQQMQQQMKKAAPATNVAVNVPKGNTSTNVEKIGENMLVTNQTRFLDTNDGLTQGFFQEFHIFPGMETTTSGSNAGKASIDQTTGRPDTESAVAAGKHNTLIDPAAIFGFAPPDNFFNPRKVTPLTAQSAASLQKDRDSNLLPGEANEVKGAQHRSVKKAFSTDKSEVLVDRFSRAFDGL</sequence>
<evidence type="ECO:0000256" key="2">
    <source>
        <dbReference type="SAM" id="SignalP"/>
    </source>
</evidence>
<keyword evidence="2" id="KW-0732">Signal</keyword>
<name>A0A1W0X861_HYPEX</name>
<gene>
    <name evidence="3" type="ORF">BV898_02443</name>
</gene>
<dbReference type="OrthoDB" id="10071361at2759"/>
<comment type="caution">
    <text evidence="3">The sequence shown here is derived from an EMBL/GenBank/DDBJ whole genome shotgun (WGS) entry which is preliminary data.</text>
</comment>
<evidence type="ECO:0000256" key="1">
    <source>
        <dbReference type="SAM" id="MobiDB-lite"/>
    </source>
</evidence>
<keyword evidence="4" id="KW-1185">Reference proteome</keyword>